<protein>
    <submittedName>
        <fullName evidence="2">DNA topoisomerase 3-alpha</fullName>
    </submittedName>
</protein>
<evidence type="ECO:0000256" key="1">
    <source>
        <dbReference type="SAM" id="MobiDB-lite"/>
    </source>
</evidence>
<dbReference type="AlphaFoldDB" id="A0A2P6V0N8"/>
<organism evidence="2 3">
    <name type="scientific">Micractinium conductrix</name>
    <dbReference type="NCBI Taxonomy" id="554055"/>
    <lineage>
        <taxon>Eukaryota</taxon>
        <taxon>Viridiplantae</taxon>
        <taxon>Chlorophyta</taxon>
        <taxon>core chlorophytes</taxon>
        <taxon>Trebouxiophyceae</taxon>
        <taxon>Chlorellales</taxon>
        <taxon>Chlorellaceae</taxon>
        <taxon>Chlorella clade</taxon>
        <taxon>Micractinium</taxon>
    </lineage>
</organism>
<proteinExistence type="predicted"/>
<dbReference type="OrthoDB" id="10581679at2759"/>
<feature type="region of interest" description="Disordered" evidence="1">
    <location>
        <begin position="58"/>
        <end position="79"/>
    </location>
</feature>
<dbReference type="GO" id="GO:0016853">
    <property type="term" value="F:isomerase activity"/>
    <property type="evidence" value="ECO:0007669"/>
    <property type="project" value="UniProtKB-KW"/>
</dbReference>
<evidence type="ECO:0000313" key="3">
    <source>
        <dbReference type="Proteomes" id="UP000239649"/>
    </source>
</evidence>
<name>A0A2P6V0N8_9CHLO</name>
<gene>
    <name evidence="2" type="ORF">C2E20_8700</name>
</gene>
<dbReference type="EMBL" id="LHPF02000051">
    <property type="protein sequence ID" value="PSC67643.1"/>
    <property type="molecule type" value="Genomic_DNA"/>
</dbReference>
<dbReference type="Proteomes" id="UP000239649">
    <property type="component" value="Unassembled WGS sequence"/>
</dbReference>
<sequence>MKQPQCACGLPAKRCEVRKPGLKHPRGTVFFNCPNSLSDPLNKCEFWITEEEWIKRSKAAGRTATTAGKAERGAASKAEGAAAAKRIDDDLADELADALAMLRLLEQKITKLSARVAVRSDEGEVAARLG</sequence>
<reference evidence="2 3" key="1">
    <citation type="journal article" date="2018" name="Plant J.">
        <title>Genome sequences of Chlorella sorokiniana UTEX 1602 and Micractinium conductrix SAG 241.80: implications to maltose excretion by a green alga.</title>
        <authorList>
            <person name="Arriola M.B."/>
            <person name="Velmurugan N."/>
            <person name="Zhang Y."/>
            <person name="Plunkett M.H."/>
            <person name="Hondzo H."/>
            <person name="Barney B.M."/>
        </authorList>
    </citation>
    <scope>NUCLEOTIDE SEQUENCE [LARGE SCALE GENOMIC DNA]</scope>
    <source>
        <strain evidence="2 3">SAG 241.80</strain>
    </source>
</reference>
<comment type="caution">
    <text evidence="2">The sequence shown here is derived from an EMBL/GenBank/DDBJ whole genome shotgun (WGS) entry which is preliminary data.</text>
</comment>
<keyword evidence="3" id="KW-1185">Reference proteome</keyword>
<accession>A0A2P6V0N8</accession>
<evidence type="ECO:0000313" key="2">
    <source>
        <dbReference type="EMBL" id="PSC67643.1"/>
    </source>
</evidence>